<dbReference type="InterPro" id="IPR054781">
    <property type="entry name" value="Asp23-rel"/>
</dbReference>
<accession>A0A9Q3QDE6</accession>
<dbReference type="RefSeq" id="WP_006886912.1">
    <property type="nucleotide sequence ID" value="NZ_CP030141.1"/>
</dbReference>
<protein>
    <submittedName>
        <fullName evidence="1">Uncharacterized protein</fullName>
    </submittedName>
</protein>
<organism evidence="1 2">
    <name type="scientific">Mycoplasmopsis anatis</name>
    <dbReference type="NCBI Taxonomy" id="171279"/>
    <lineage>
        <taxon>Bacteria</taxon>
        <taxon>Bacillati</taxon>
        <taxon>Mycoplasmatota</taxon>
        <taxon>Mycoplasmoidales</taxon>
        <taxon>Metamycoplasmataceae</taxon>
        <taxon>Mycoplasmopsis</taxon>
    </lineage>
</organism>
<dbReference type="Proteomes" id="UP000746160">
    <property type="component" value="Unassembled WGS sequence"/>
</dbReference>
<proteinExistence type="predicted"/>
<evidence type="ECO:0000313" key="1">
    <source>
        <dbReference type="EMBL" id="MBW0602503.1"/>
    </source>
</evidence>
<dbReference type="KEGG" id="mani:DP067_01130"/>
<dbReference type="AlphaFoldDB" id="A0A9Q3QDE6"/>
<name>A0A9Q3QDE6_9BACT</name>
<reference evidence="1" key="1">
    <citation type="journal article" date="2021" name="Genes Genomics">
        <title>Comparative genomic analysis of Mycoplasma anatis strains.</title>
        <authorList>
            <person name="Zhou Q."/>
            <person name="Mai K."/>
            <person name="Yang D."/>
            <person name="Liu J."/>
            <person name="Yan Z."/>
            <person name="Luo C."/>
            <person name="Tan Y."/>
            <person name="Cao S."/>
            <person name="Zhou Q."/>
            <person name="Chen L."/>
            <person name="Chen F."/>
        </authorList>
    </citation>
    <scope>NUCLEOTIDE SEQUENCE</scope>
    <source>
        <strain evidence="1">DP07</strain>
    </source>
</reference>
<dbReference type="OrthoDB" id="399374at2"/>
<gene>
    <name evidence="1" type="ORF">MADP07_00225</name>
</gene>
<sequence length="100" mass="11721">MNFVTVDFNLNQFFSVQESAFKEVIKYSFLKTKTVKLVNEPRISFEFDKMNIHIFLEIKVKSDIEIDNSIKEITKNIEQGITNLIDTKPKNIQFNIVGFL</sequence>
<comment type="caution">
    <text evidence="1">The sequence shown here is derived from an EMBL/GenBank/DDBJ whole genome shotgun (WGS) entry which is preliminary data.</text>
</comment>
<dbReference type="NCBIfam" id="NF045836">
    <property type="entry name" value="MMB_0454_fam"/>
    <property type="match status" value="1"/>
</dbReference>
<dbReference type="EMBL" id="JABZFG010000002">
    <property type="protein sequence ID" value="MBW0602503.1"/>
    <property type="molecule type" value="Genomic_DNA"/>
</dbReference>
<dbReference type="GeneID" id="65653593"/>
<evidence type="ECO:0000313" key="2">
    <source>
        <dbReference type="Proteomes" id="UP000746160"/>
    </source>
</evidence>